<dbReference type="PANTHER" id="PTHR47201">
    <property type="entry name" value="BNAC09G30780D PROTEIN"/>
    <property type="match status" value="1"/>
</dbReference>
<dbReference type="InterPro" id="IPR036322">
    <property type="entry name" value="WD40_repeat_dom_sf"/>
</dbReference>
<evidence type="ECO:0000313" key="5">
    <source>
        <dbReference type="Proteomes" id="UP000813462"/>
    </source>
</evidence>
<dbReference type="Gene3D" id="2.130.10.10">
    <property type="entry name" value="YVTN repeat-like/Quinoprotein amine dehydrogenase"/>
    <property type="match status" value="1"/>
</dbReference>
<sequence>MAVDIQALKERYINICRMHGVLPNNAILSAFLKVCEDYGHYSLVTGNVVMDLTSQGTLPLLSLSTWDSRLYWWLVAEVKRFCHEPCSLEIFLHHLKDIDFHSLLGICLELDGSEIEAVDVRNGSSCMLNGEYALVLMRAINKKLRVVDLKKLSFGKDFLRDLSQRGLPCQALTLSFSHVRKLNMKGEFMRIHTLNLDFSSSLTGFHEDCFTCMPNLKHLSLCETRISNLWTTSAALSKLPSLVELQFQNWLCCKDSGVCSTSSSVKSDNTTDSSEPNAVPYFGGLSVDIQELMDHNSSTAGVIRNFFSLNEMIVDRENPHMLEDSSDDSETEYSSYRQEYGYMEPLSDVFPGWNGQVHPQNEVSIDTLWNQNEEESSVGSFTTDIADVSLKYISNHASPICFEKHYREYMIASLPHLRVLDNLPIRKIDKERAAITYSEHFEHLPYRRKHKESVVSILQKREIKSAQIPARNSYPSRKAQQFYTKSLCAAKVGSSAWPFMHPLSILGTDMGDEGRNFRPRQFEYHPSDSSLMVFGTLDGEVVVVNHEKEKIVSYIPSLGAMNSVLGLCWLKKYPTKLIAGSDNGSLKLYDIHNTPHRIMGSYSSAGSVTFDEFDQLTSVHVNSTDELFLASGYSRNVALYDISTGRRLHMFTDMHREHINVVKFANHSPSIFVTSSFDQDVKMWDLRQKPLRTCYTASSSRGNVMVCFSPDDHYLLVSAVDNEVRQLLAVDGRLHLNFGIAHTGSSQNYTRSYYMNGRDYIISGSCDEHVVRICCAQTGRRLRDISLEGRGSGTSMYVQSLRGDPSREFNMSILAAYMRPSSRSEIFKVNMLLSSDYDKEYSSQQPRPINSMGG</sequence>
<proteinExistence type="predicted"/>
<keyword evidence="2" id="KW-0853">WD repeat</keyword>
<organism evidence="4 5">
    <name type="scientific">Ziziphus jujuba var. spinosa</name>
    <dbReference type="NCBI Taxonomy" id="714518"/>
    <lineage>
        <taxon>Eukaryota</taxon>
        <taxon>Viridiplantae</taxon>
        <taxon>Streptophyta</taxon>
        <taxon>Embryophyta</taxon>
        <taxon>Tracheophyta</taxon>
        <taxon>Spermatophyta</taxon>
        <taxon>Magnoliopsida</taxon>
        <taxon>eudicotyledons</taxon>
        <taxon>Gunneridae</taxon>
        <taxon>Pentapetalae</taxon>
        <taxon>rosids</taxon>
        <taxon>fabids</taxon>
        <taxon>Rosales</taxon>
        <taxon>Rhamnaceae</taxon>
        <taxon>Paliureae</taxon>
        <taxon>Ziziphus</taxon>
    </lineage>
</organism>
<accession>A0A978UT67</accession>
<dbReference type="SMART" id="SM00446">
    <property type="entry name" value="LRRcap"/>
    <property type="match status" value="1"/>
</dbReference>
<evidence type="ECO:0000256" key="2">
    <source>
        <dbReference type="PROSITE-ProRule" id="PRU00221"/>
    </source>
</evidence>
<dbReference type="Pfam" id="PF00400">
    <property type="entry name" value="WD40"/>
    <property type="match status" value="1"/>
</dbReference>
<dbReference type="PANTHER" id="PTHR47201:SF1">
    <property type="entry name" value="PROTEIN DWD HYPERSENSITIVE TO UV-B 1"/>
    <property type="match status" value="1"/>
</dbReference>
<dbReference type="AlphaFoldDB" id="A0A978UT67"/>
<feature type="domain" description="U2A'/phosphoprotein 32 family A C-terminal" evidence="3">
    <location>
        <begin position="403"/>
        <end position="421"/>
    </location>
</feature>
<dbReference type="InterPro" id="IPR046377">
    <property type="entry name" value="DHU1"/>
</dbReference>
<dbReference type="InterPro" id="IPR003603">
    <property type="entry name" value="U2A'_phosphoprotein32A_C"/>
</dbReference>
<reference evidence="4" key="1">
    <citation type="journal article" date="2021" name="Front. Plant Sci.">
        <title>Chromosome-Scale Genome Assembly for Chinese Sour Jujube and Insights Into Its Genome Evolution and Domestication Signature.</title>
        <authorList>
            <person name="Shen L.-Y."/>
            <person name="Luo H."/>
            <person name="Wang X.-L."/>
            <person name="Wang X.-M."/>
            <person name="Qiu X.-J."/>
            <person name="Liu H."/>
            <person name="Zhou S.-S."/>
            <person name="Jia K.-H."/>
            <person name="Nie S."/>
            <person name="Bao Y.-T."/>
            <person name="Zhang R.-G."/>
            <person name="Yun Q.-Z."/>
            <person name="Chai Y.-H."/>
            <person name="Lu J.-Y."/>
            <person name="Li Y."/>
            <person name="Zhao S.-W."/>
            <person name="Mao J.-F."/>
            <person name="Jia S.-G."/>
            <person name="Mao Y.-M."/>
        </authorList>
    </citation>
    <scope>NUCLEOTIDE SEQUENCE</scope>
    <source>
        <strain evidence="4">AT0</strain>
        <tissue evidence="4">Leaf</tissue>
    </source>
</reference>
<name>A0A978UT67_ZIZJJ</name>
<dbReference type="PROSITE" id="PS50294">
    <property type="entry name" value="WD_REPEATS_REGION"/>
    <property type="match status" value="1"/>
</dbReference>
<gene>
    <name evidence="4" type="ORF">FEM48_Zijuj09G0131200</name>
</gene>
<feature type="repeat" description="WD" evidence="2">
    <location>
        <begin position="652"/>
        <end position="687"/>
    </location>
</feature>
<dbReference type="InterPro" id="IPR032675">
    <property type="entry name" value="LRR_dom_sf"/>
</dbReference>
<comment type="caution">
    <text evidence="4">The sequence shown here is derived from an EMBL/GenBank/DDBJ whole genome shotgun (WGS) entry which is preliminary data.</text>
</comment>
<dbReference type="SUPFAM" id="SSF50978">
    <property type="entry name" value="WD40 repeat-like"/>
    <property type="match status" value="1"/>
</dbReference>
<dbReference type="PROSITE" id="PS50082">
    <property type="entry name" value="WD_REPEATS_2"/>
    <property type="match status" value="1"/>
</dbReference>
<dbReference type="InterPro" id="IPR048514">
    <property type="entry name" value="DHU1_N"/>
</dbReference>
<dbReference type="InterPro" id="IPR001680">
    <property type="entry name" value="WD40_rpt"/>
</dbReference>
<dbReference type="GO" id="GO:0071493">
    <property type="term" value="P:cellular response to UV-B"/>
    <property type="evidence" value="ECO:0007669"/>
    <property type="project" value="InterPro"/>
</dbReference>
<dbReference type="SUPFAM" id="SSF52047">
    <property type="entry name" value="RNI-like"/>
    <property type="match status" value="1"/>
</dbReference>
<dbReference type="InterPro" id="IPR015943">
    <property type="entry name" value="WD40/YVTN_repeat-like_dom_sf"/>
</dbReference>
<dbReference type="EMBL" id="JAEACU010000009">
    <property type="protein sequence ID" value="KAH7518067.1"/>
    <property type="molecule type" value="Genomic_DNA"/>
</dbReference>
<protein>
    <recommendedName>
        <fullName evidence="3">U2A'/phosphoprotein 32 family A C-terminal domain-containing protein</fullName>
    </recommendedName>
</protein>
<keyword evidence="1" id="KW-0677">Repeat</keyword>
<dbReference type="Pfam" id="PF20919">
    <property type="entry name" value="DHU1_N"/>
    <property type="match status" value="3"/>
</dbReference>
<dbReference type="Gene3D" id="3.80.10.10">
    <property type="entry name" value="Ribonuclease Inhibitor"/>
    <property type="match status" value="2"/>
</dbReference>
<evidence type="ECO:0000256" key="1">
    <source>
        <dbReference type="ARBA" id="ARBA00022737"/>
    </source>
</evidence>
<dbReference type="GO" id="GO:0080008">
    <property type="term" value="C:Cul4-RING E3 ubiquitin ligase complex"/>
    <property type="evidence" value="ECO:0007669"/>
    <property type="project" value="InterPro"/>
</dbReference>
<dbReference type="SMART" id="SM00320">
    <property type="entry name" value="WD40"/>
    <property type="match status" value="4"/>
</dbReference>
<dbReference type="Proteomes" id="UP000813462">
    <property type="component" value="Unassembled WGS sequence"/>
</dbReference>
<evidence type="ECO:0000313" key="4">
    <source>
        <dbReference type="EMBL" id="KAH7518067.1"/>
    </source>
</evidence>
<evidence type="ECO:0000259" key="3">
    <source>
        <dbReference type="SMART" id="SM00446"/>
    </source>
</evidence>